<evidence type="ECO:0000256" key="4">
    <source>
        <dbReference type="ARBA" id="ARBA00022741"/>
    </source>
</evidence>
<dbReference type="NCBIfam" id="TIGR00552">
    <property type="entry name" value="nadE"/>
    <property type="match status" value="1"/>
</dbReference>
<dbReference type="CDD" id="cd07570">
    <property type="entry name" value="GAT_Gln-NAD-synth"/>
    <property type="match status" value="1"/>
</dbReference>
<dbReference type="Proteomes" id="UP001360953">
    <property type="component" value="Unassembled WGS sequence"/>
</dbReference>
<dbReference type="PANTHER" id="PTHR23090">
    <property type="entry name" value="NH 3 /GLUTAMINE-DEPENDENT NAD + SYNTHETASE"/>
    <property type="match status" value="1"/>
</dbReference>
<dbReference type="PIRSF" id="PIRSF006630">
    <property type="entry name" value="NADS_GAT"/>
    <property type="match status" value="1"/>
</dbReference>
<dbReference type="GeneID" id="92032966"/>
<evidence type="ECO:0000256" key="2">
    <source>
        <dbReference type="ARBA" id="ARBA00007145"/>
    </source>
</evidence>
<keyword evidence="10" id="KW-1185">Reference proteome</keyword>
<dbReference type="Pfam" id="PF00795">
    <property type="entry name" value="CN_hydrolase"/>
    <property type="match status" value="1"/>
</dbReference>
<dbReference type="RefSeq" id="XP_066656234.1">
    <property type="nucleotide sequence ID" value="XM_066800060.1"/>
</dbReference>
<dbReference type="PANTHER" id="PTHR23090:SF9">
    <property type="entry name" value="GLUTAMINE-DEPENDENT NAD(+) SYNTHETASE"/>
    <property type="match status" value="1"/>
</dbReference>
<comment type="pathway">
    <text evidence="1 7">Cofactor biosynthesis; NAD(+) biosynthesis; NAD(+) from deamido-NAD(+) (L-Gln route): step 1/1.</text>
</comment>
<organism evidence="9 10">
    <name type="scientific">Phyllosticta citribraziliensis</name>
    <dbReference type="NCBI Taxonomy" id="989973"/>
    <lineage>
        <taxon>Eukaryota</taxon>
        <taxon>Fungi</taxon>
        <taxon>Dikarya</taxon>
        <taxon>Ascomycota</taxon>
        <taxon>Pezizomycotina</taxon>
        <taxon>Dothideomycetes</taxon>
        <taxon>Dothideomycetes incertae sedis</taxon>
        <taxon>Botryosphaeriales</taxon>
        <taxon>Phyllostictaceae</taxon>
        <taxon>Phyllosticta</taxon>
    </lineage>
</organism>
<dbReference type="EC" id="6.3.5.1" evidence="7"/>
<keyword evidence="3 7" id="KW-0436">Ligase</keyword>
<protein>
    <recommendedName>
        <fullName evidence="7">Glutamine-dependent NAD(+) synthetase</fullName>
        <ecNumber evidence="7">6.3.5.1</ecNumber>
    </recommendedName>
    <alternativeName>
        <fullName evidence="7">NAD(+) synthase [glutamine-hydrolyzing]</fullName>
    </alternativeName>
</protein>
<dbReference type="HAMAP" id="MF_02090">
    <property type="entry name" value="NadE_glutamine_dep"/>
    <property type="match status" value="1"/>
</dbReference>
<keyword evidence="6 7" id="KW-0520">NAD</keyword>
<evidence type="ECO:0000256" key="5">
    <source>
        <dbReference type="ARBA" id="ARBA00022840"/>
    </source>
</evidence>
<keyword evidence="5 7" id="KW-0067">ATP-binding</keyword>
<dbReference type="CDD" id="cd00553">
    <property type="entry name" value="NAD_synthase"/>
    <property type="match status" value="1"/>
</dbReference>
<comment type="similarity">
    <text evidence="2 7">In the C-terminal section; belongs to the NAD synthetase family.</text>
</comment>
<keyword evidence="4 7" id="KW-0547">Nucleotide-binding</keyword>
<dbReference type="Gene3D" id="3.40.50.620">
    <property type="entry name" value="HUPs"/>
    <property type="match status" value="1"/>
</dbReference>
<evidence type="ECO:0000256" key="6">
    <source>
        <dbReference type="ARBA" id="ARBA00023027"/>
    </source>
</evidence>
<evidence type="ECO:0000259" key="8">
    <source>
        <dbReference type="PROSITE" id="PS50263"/>
    </source>
</evidence>
<dbReference type="PROSITE" id="PS50263">
    <property type="entry name" value="CN_HYDROLASE"/>
    <property type="match status" value="1"/>
</dbReference>
<dbReference type="Pfam" id="PF02540">
    <property type="entry name" value="NAD_synthase"/>
    <property type="match status" value="1"/>
</dbReference>
<evidence type="ECO:0000256" key="3">
    <source>
        <dbReference type="ARBA" id="ARBA00022598"/>
    </source>
</evidence>
<proteinExistence type="inferred from homology"/>
<dbReference type="InterPro" id="IPR022310">
    <property type="entry name" value="NAD/GMP_synthase"/>
</dbReference>
<dbReference type="InterPro" id="IPR036526">
    <property type="entry name" value="C-N_Hydrolase_sf"/>
</dbReference>
<dbReference type="SUPFAM" id="SSF52402">
    <property type="entry name" value="Adenine nucleotide alpha hydrolases-like"/>
    <property type="match status" value="1"/>
</dbReference>
<comment type="catalytic activity">
    <reaction evidence="7">
        <text>deamido-NAD(+) + L-glutamine + ATP + H2O = L-glutamate + AMP + diphosphate + NAD(+) + H(+)</text>
        <dbReference type="Rhea" id="RHEA:24384"/>
        <dbReference type="ChEBI" id="CHEBI:15377"/>
        <dbReference type="ChEBI" id="CHEBI:15378"/>
        <dbReference type="ChEBI" id="CHEBI:29985"/>
        <dbReference type="ChEBI" id="CHEBI:30616"/>
        <dbReference type="ChEBI" id="CHEBI:33019"/>
        <dbReference type="ChEBI" id="CHEBI:57540"/>
        <dbReference type="ChEBI" id="CHEBI:58359"/>
        <dbReference type="ChEBI" id="CHEBI:58437"/>
        <dbReference type="ChEBI" id="CHEBI:456215"/>
        <dbReference type="EC" id="6.3.5.1"/>
    </reaction>
</comment>
<dbReference type="InterPro" id="IPR003694">
    <property type="entry name" value="NAD_synthase"/>
</dbReference>
<dbReference type="EMBL" id="JBBPEH010000005">
    <property type="protein sequence ID" value="KAK7538547.1"/>
    <property type="molecule type" value="Genomic_DNA"/>
</dbReference>
<dbReference type="Gene3D" id="3.60.110.10">
    <property type="entry name" value="Carbon-nitrogen hydrolase"/>
    <property type="match status" value="1"/>
</dbReference>
<name>A0ABR1LXQ5_9PEZI</name>
<reference evidence="9 10" key="1">
    <citation type="submission" date="2024-04" db="EMBL/GenBank/DDBJ databases">
        <title>Phyllosticta paracitricarpa is synonymous to the EU quarantine fungus P. citricarpa based on phylogenomic analyses.</title>
        <authorList>
            <consortium name="Lawrence Berkeley National Laboratory"/>
            <person name="Van ingen-buijs V.A."/>
            <person name="Van westerhoven A.C."/>
            <person name="Haridas S."/>
            <person name="Skiadas P."/>
            <person name="Martin F."/>
            <person name="Groenewald J.Z."/>
            <person name="Crous P.W."/>
            <person name="Seidl M.F."/>
        </authorList>
    </citation>
    <scope>NUCLEOTIDE SEQUENCE [LARGE SCALE GENOMIC DNA]</scope>
    <source>
        <strain evidence="9 10">CPC 17464</strain>
    </source>
</reference>
<dbReference type="InterPro" id="IPR014729">
    <property type="entry name" value="Rossmann-like_a/b/a_fold"/>
</dbReference>
<accession>A0ABR1LXQ5</accession>
<dbReference type="InterPro" id="IPR014445">
    <property type="entry name" value="Gln-dep_NAD_synthase"/>
</dbReference>
<evidence type="ECO:0000256" key="7">
    <source>
        <dbReference type="PIRNR" id="PIRNR006630"/>
    </source>
</evidence>
<dbReference type="SUPFAM" id="SSF56317">
    <property type="entry name" value="Carbon-nitrogen hydrolase"/>
    <property type="match status" value="1"/>
</dbReference>
<evidence type="ECO:0000256" key="1">
    <source>
        <dbReference type="ARBA" id="ARBA00005188"/>
    </source>
</evidence>
<evidence type="ECO:0000313" key="10">
    <source>
        <dbReference type="Proteomes" id="UP001360953"/>
    </source>
</evidence>
<sequence length="711" mass="80094">MGHLTTVATCQLNQWAMDFEGNLERILESIRQAKAAGAALRVGPELEITGYGCLDHFYESDTFLHSWEMLSRILSDSSCHGILLDIGMPVMHRNVRYNARVICCNGQILLIRPKMWLANDGNYREMRYFTPWGRPQHVEEYYLPRIIQNIVGKVKVSIGDAVISTRDTCIGAETCEELFTPNPPHAGMGLNGVEIFTNSSGSHHELRKLDTRISLILEATRKCGGIYMYSNQQGCDGDRLYYDGSAMIIINGQIVAQGSQFSLKDVEVVTATVDIEEVRAYRYAPSRGLQAVQAPAYQRIEVDFSLSVEGRLLDAKIGPTPARPVFYHAPEAEIALGPACWMWDYLRRSRQAGFFIPLSGGIDSCATSVIVFSMCRLAIKSIQEGDEQVIRDARHICGEPEDSNWIPSTPQELCGRIFHTCYMGSTNSSAETRNRAKDLAKDIGAYHTDLDIDTVADALKTLFTTVTGFVPRFRVHGGSSTENLALQNIQARLRMVTAYLFAQMLPLVRGRKAPGSLLVLGSANVDESLRGYLTKYDCSSADINPIGAISKTDLKAFIKWAGREFKLPILDDFISATPTAELEPITKDYVQSDEADMGMTYDELSVFGRLRKVQKLGPFGMFERLLHDWSDRMSPRQVYEKVRRFYWYYAINRHKMTTITPAYHAEAYSPDDNRFDLRPFLYPVFTWPYKKIEEALSKHEEGNVKGELKAE</sequence>
<feature type="domain" description="CN hydrolase" evidence="8">
    <location>
        <begin position="5"/>
        <end position="275"/>
    </location>
</feature>
<dbReference type="InterPro" id="IPR003010">
    <property type="entry name" value="C-N_Hydrolase"/>
</dbReference>
<gene>
    <name evidence="9" type="ORF">J3D65DRAFT_622341</name>
</gene>
<comment type="caution">
    <text evidence="9">The sequence shown here is derived from an EMBL/GenBank/DDBJ whole genome shotgun (WGS) entry which is preliminary data.</text>
</comment>
<evidence type="ECO:0000313" key="9">
    <source>
        <dbReference type="EMBL" id="KAK7538547.1"/>
    </source>
</evidence>